<proteinExistence type="inferred from homology"/>
<dbReference type="PANTHER" id="PTHR36838">
    <property type="entry name" value="AUXIN EFFLUX CARRIER FAMILY PROTEIN"/>
    <property type="match status" value="1"/>
</dbReference>
<feature type="transmembrane region" description="Helical" evidence="8">
    <location>
        <begin position="265"/>
        <end position="286"/>
    </location>
</feature>
<feature type="transmembrane region" description="Helical" evidence="8">
    <location>
        <begin position="128"/>
        <end position="149"/>
    </location>
</feature>
<evidence type="ECO:0000256" key="3">
    <source>
        <dbReference type="ARBA" id="ARBA00022448"/>
    </source>
</evidence>
<dbReference type="EMBL" id="FUWX01000005">
    <property type="protein sequence ID" value="SJZ40849.1"/>
    <property type="molecule type" value="Genomic_DNA"/>
</dbReference>
<feature type="transmembrane region" description="Helical" evidence="8">
    <location>
        <begin position="201"/>
        <end position="220"/>
    </location>
</feature>
<feature type="transmembrane region" description="Helical" evidence="8">
    <location>
        <begin position="69"/>
        <end position="87"/>
    </location>
</feature>
<dbReference type="PANTHER" id="PTHR36838:SF1">
    <property type="entry name" value="SLR1864 PROTEIN"/>
    <property type="match status" value="1"/>
</dbReference>
<feature type="transmembrane region" description="Helical" evidence="8">
    <location>
        <begin position="298"/>
        <end position="318"/>
    </location>
</feature>
<evidence type="ECO:0000256" key="6">
    <source>
        <dbReference type="ARBA" id="ARBA00022989"/>
    </source>
</evidence>
<feature type="transmembrane region" description="Helical" evidence="8">
    <location>
        <begin position="99"/>
        <end position="122"/>
    </location>
</feature>
<evidence type="ECO:0000256" key="7">
    <source>
        <dbReference type="ARBA" id="ARBA00023136"/>
    </source>
</evidence>
<protein>
    <recommendedName>
        <fullName evidence="11">Malate permease</fullName>
    </recommendedName>
</protein>
<accession>A0A1T4KEL7</accession>
<evidence type="ECO:0000256" key="1">
    <source>
        <dbReference type="ARBA" id="ARBA00004651"/>
    </source>
</evidence>
<evidence type="ECO:0000313" key="10">
    <source>
        <dbReference type="Proteomes" id="UP000191153"/>
    </source>
</evidence>
<evidence type="ECO:0000256" key="5">
    <source>
        <dbReference type="ARBA" id="ARBA00022692"/>
    </source>
</evidence>
<keyword evidence="4" id="KW-1003">Cell membrane</keyword>
<evidence type="ECO:0000256" key="4">
    <source>
        <dbReference type="ARBA" id="ARBA00022475"/>
    </source>
</evidence>
<keyword evidence="7 8" id="KW-0472">Membrane</keyword>
<dbReference type="STRING" id="180163.SAMN02745174_00393"/>
<dbReference type="GO" id="GO:0055085">
    <property type="term" value="P:transmembrane transport"/>
    <property type="evidence" value="ECO:0007669"/>
    <property type="project" value="InterPro"/>
</dbReference>
<comment type="similarity">
    <text evidence="2">Belongs to the auxin efflux carrier (TC 2.A.69) family.</text>
</comment>
<feature type="transmembrane region" description="Helical" evidence="8">
    <location>
        <begin position="6"/>
        <end position="23"/>
    </location>
</feature>
<dbReference type="RefSeq" id="WP_078692941.1">
    <property type="nucleotide sequence ID" value="NZ_FUWX01000005.1"/>
</dbReference>
<dbReference type="OrthoDB" id="9798064at2"/>
<feature type="transmembrane region" description="Helical" evidence="8">
    <location>
        <begin position="170"/>
        <end position="189"/>
    </location>
</feature>
<name>A0A1T4KEL7_9FUSO</name>
<feature type="transmembrane region" description="Helical" evidence="8">
    <location>
        <begin position="35"/>
        <end position="57"/>
    </location>
</feature>
<evidence type="ECO:0000313" key="9">
    <source>
        <dbReference type="EMBL" id="SJZ40849.1"/>
    </source>
</evidence>
<dbReference type="GO" id="GO:0005886">
    <property type="term" value="C:plasma membrane"/>
    <property type="evidence" value="ECO:0007669"/>
    <property type="project" value="UniProtKB-SubCell"/>
</dbReference>
<evidence type="ECO:0008006" key="11">
    <source>
        <dbReference type="Google" id="ProtNLM"/>
    </source>
</evidence>
<keyword evidence="10" id="KW-1185">Reference proteome</keyword>
<gene>
    <name evidence="9" type="ORF">SAMN02745174_00393</name>
</gene>
<dbReference type="Gene3D" id="1.20.1530.20">
    <property type="match status" value="1"/>
</dbReference>
<dbReference type="InterPro" id="IPR038770">
    <property type="entry name" value="Na+/solute_symporter_sf"/>
</dbReference>
<dbReference type="Proteomes" id="UP000191153">
    <property type="component" value="Unassembled WGS sequence"/>
</dbReference>
<reference evidence="9 10" key="1">
    <citation type="submission" date="2017-02" db="EMBL/GenBank/DDBJ databases">
        <authorList>
            <person name="Peterson S.W."/>
        </authorList>
    </citation>
    <scope>NUCLEOTIDE SEQUENCE [LARGE SCALE GENOMIC DNA]</scope>
    <source>
        <strain evidence="9 10">ATCC 700028</strain>
    </source>
</reference>
<dbReference type="AlphaFoldDB" id="A0A1T4KEL7"/>
<dbReference type="Pfam" id="PF03547">
    <property type="entry name" value="Mem_trans"/>
    <property type="match status" value="1"/>
</dbReference>
<organism evidence="9 10">
    <name type="scientific">Cetobacterium ceti</name>
    <dbReference type="NCBI Taxonomy" id="180163"/>
    <lineage>
        <taxon>Bacteria</taxon>
        <taxon>Fusobacteriati</taxon>
        <taxon>Fusobacteriota</taxon>
        <taxon>Fusobacteriia</taxon>
        <taxon>Fusobacteriales</taxon>
        <taxon>Fusobacteriaceae</taxon>
        <taxon>Cetobacterium</taxon>
    </lineage>
</organism>
<keyword evidence="6 8" id="KW-1133">Transmembrane helix</keyword>
<dbReference type="InterPro" id="IPR004776">
    <property type="entry name" value="Mem_transp_PIN-like"/>
</dbReference>
<feature type="transmembrane region" description="Helical" evidence="8">
    <location>
        <begin position="232"/>
        <end position="253"/>
    </location>
</feature>
<keyword evidence="5 8" id="KW-0812">Transmembrane</keyword>
<comment type="subcellular location">
    <subcellularLocation>
        <location evidence="1">Cell membrane</location>
        <topology evidence="1">Multi-pass membrane protein</topology>
    </subcellularLocation>
</comment>
<keyword evidence="3" id="KW-0813">Transport</keyword>
<sequence>MFLTAISSIVIIIFIIGLGYVLKRKDWFDDQFGKGLSKIAIKVALPCAIFSSVLKHLKREELLSLSDNLIYPVITVVCAYIISYILVKLLKIRPGRRGIFMNAIANTNVVSIGLPLNMSIFGAASMPFFLICYITNTLSTWVFGVYLINNDDPTKLEGGNGENKFNWKKLIPAPMIGLVIGIIFLVAGIPVPHAVETILKYLGGMTVPLSLIYVGIRLADAGLTSIRFERDVVMALIGRFIIVPIIMIVVVVVSQKIFGVDMVPMLKGTLIVQSGVPMLAVLPILATEAHGDVKYATTLLVSSTVIFIVIIPILMEILQFI</sequence>
<evidence type="ECO:0000256" key="8">
    <source>
        <dbReference type="SAM" id="Phobius"/>
    </source>
</evidence>
<evidence type="ECO:0000256" key="2">
    <source>
        <dbReference type="ARBA" id="ARBA00010145"/>
    </source>
</evidence>